<dbReference type="AlphaFoldDB" id="A0A4U5QPF2"/>
<gene>
    <name evidence="1" type="ORF">D5086_0000074920</name>
</gene>
<sequence>MNGEKWGKRLWLSSFVKVGVAPFKSGWSEGDQKKNLWLRLSVFRGRATDEGEGTVYGSPAERRRKWKIPVSPSGAGEKKKIPKGLGTVAAAHYCRDPLKWLQSPPFCKAGMR</sequence>
<protein>
    <submittedName>
        <fullName evidence="1">Uncharacterized protein</fullName>
    </submittedName>
</protein>
<evidence type="ECO:0000313" key="1">
    <source>
        <dbReference type="EMBL" id="TKS11217.1"/>
    </source>
</evidence>
<reference evidence="1" key="1">
    <citation type="submission" date="2018-10" db="EMBL/GenBank/DDBJ databases">
        <title>Population genomic analysis revealed the cold adaptation of white poplar.</title>
        <authorList>
            <person name="Liu Y.-J."/>
        </authorList>
    </citation>
    <scope>NUCLEOTIDE SEQUENCE [LARGE SCALE GENOMIC DNA]</scope>
    <source>
        <strain evidence="1">PAL-ZL1</strain>
    </source>
</reference>
<name>A0A4U5QPF2_POPAL</name>
<comment type="caution">
    <text evidence="1">The sequence shown here is derived from an EMBL/GenBank/DDBJ whole genome shotgun (WGS) entry which is preliminary data.</text>
</comment>
<proteinExistence type="predicted"/>
<dbReference type="EMBL" id="RCHU01000216">
    <property type="protein sequence ID" value="TKS11217.1"/>
    <property type="molecule type" value="Genomic_DNA"/>
</dbReference>
<accession>A0A4U5QPF2</accession>
<organism evidence="1">
    <name type="scientific">Populus alba</name>
    <name type="common">White poplar</name>
    <dbReference type="NCBI Taxonomy" id="43335"/>
    <lineage>
        <taxon>Eukaryota</taxon>
        <taxon>Viridiplantae</taxon>
        <taxon>Streptophyta</taxon>
        <taxon>Embryophyta</taxon>
        <taxon>Tracheophyta</taxon>
        <taxon>Spermatophyta</taxon>
        <taxon>Magnoliopsida</taxon>
        <taxon>eudicotyledons</taxon>
        <taxon>Gunneridae</taxon>
        <taxon>Pentapetalae</taxon>
        <taxon>rosids</taxon>
        <taxon>fabids</taxon>
        <taxon>Malpighiales</taxon>
        <taxon>Salicaceae</taxon>
        <taxon>Saliceae</taxon>
        <taxon>Populus</taxon>
    </lineage>
</organism>